<protein>
    <recommendedName>
        <fullName evidence="11">Complex III subunit 9</fullName>
    </recommendedName>
</protein>
<evidence type="ECO:0000256" key="5">
    <source>
        <dbReference type="ARBA" id="ARBA00022692"/>
    </source>
</evidence>
<dbReference type="Pfam" id="PF05365">
    <property type="entry name" value="UCR_UQCRX_QCR9"/>
    <property type="match status" value="1"/>
</dbReference>
<dbReference type="PANTHER" id="PTHR12980:SF0">
    <property type="entry name" value="CYTOCHROME B-C1 COMPLEX SUBUNIT 9"/>
    <property type="match status" value="1"/>
</dbReference>
<evidence type="ECO:0000313" key="15">
    <source>
        <dbReference type="Proteomes" id="UP000017200"/>
    </source>
</evidence>
<comment type="subcellular location">
    <subcellularLocation>
        <location evidence="1">Mitochondrion inner membrane</location>
        <topology evidence="1">Single-pass membrane protein</topology>
    </subcellularLocation>
</comment>
<evidence type="ECO:0000256" key="2">
    <source>
        <dbReference type="ARBA" id="ARBA00007856"/>
    </source>
</evidence>
<evidence type="ECO:0000256" key="4">
    <source>
        <dbReference type="ARBA" id="ARBA00022660"/>
    </source>
</evidence>
<evidence type="ECO:0000256" key="8">
    <source>
        <dbReference type="ARBA" id="ARBA00022989"/>
    </source>
</evidence>
<dbReference type="HOGENOM" id="CLU_178677_0_0_1"/>
<dbReference type="EMBL" id="GL541721">
    <property type="protein sequence ID" value="KDE03918.1"/>
    <property type="molecule type" value="Genomic_DNA"/>
</dbReference>
<dbReference type="InterPro" id="IPR008027">
    <property type="entry name" value="QCR9"/>
</dbReference>
<keyword evidence="5 12" id="KW-0812">Transmembrane</keyword>
<evidence type="ECO:0000256" key="3">
    <source>
        <dbReference type="ARBA" id="ARBA00022448"/>
    </source>
</evidence>
<dbReference type="Proteomes" id="UP000017200">
    <property type="component" value="Unassembled WGS sequence"/>
</dbReference>
<keyword evidence="15" id="KW-1185">Reference proteome</keyword>
<organism evidence="13">
    <name type="scientific">Microbotryum lychnidis-dioicae (strain p1A1 Lamole / MvSl-1064)</name>
    <name type="common">Anther smut fungus</name>
    <dbReference type="NCBI Taxonomy" id="683840"/>
    <lineage>
        <taxon>Eukaryota</taxon>
        <taxon>Fungi</taxon>
        <taxon>Dikarya</taxon>
        <taxon>Basidiomycota</taxon>
        <taxon>Pucciniomycotina</taxon>
        <taxon>Microbotryomycetes</taxon>
        <taxon>Microbotryales</taxon>
        <taxon>Microbotryaceae</taxon>
        <taxon>Microbotryum</taxon>
    </lineage>
</organism>
<evidence type="ECO:0000313" key="14">
    <source>
        <dbReference type="EnsemblFungi" id="MVLG_05610T0"/>
    </source>
</evidence>
<evidence type="ECO:0000256" key="1">
    <source>
        <dbReference type="ARBA" id="ARBA00004434"/>
    </source>
</evidence>
<dbReference type="GO" id="GO:0045275">
    <property type="term" value="C:respiratory chain complex III"/>
    <property type="evidence" value="ECO:0007669"/>
    <property type="project" value="InterPro"/>
</dbReference>
<dbReference type="SUPFAM" id="SSF81514">
    <property type="entry name" value="Subunit X (non-heme 7 kDa protein) of cytochrome bc1 complex (Ubiquinol-cytochrome c reductase)"/>
    <property type="match status" value="1"/>
</dbReference>
<dbReference type="STRING" id="683840.U5HES0"/>
<dbReference type="InParanoid" id="U5HES0"/>
<evidence type="ECO:0000256" key="7">
    <source>
        <dbReference type="ARBA" id="ARBA00022982"/>
    </source>
</evidence>
<dbReference type="InterPro" id="IPR036656">
    <property type="entry name" value="QCR9_sf"/>
</dbReference>
<dbReference type="FunFam" id="1.20.5.260:FF:000001">
    <property type="entry name" value="Cytochrome b-c1 complex subunit 9"/>
    <property type="match status" value="1"/>
</dbReference>
<dbReference type="EnsemblFungi" id="MVLG_05610T0">
    <property type="protein sequence ID" value="MVLG_05610T0"/>
    <property type="gene ID" value="MVLG_05610"/>
</dbReference>
<keyword evidence="9" id="KW-0496">Mitochondrion</keyword>
<dbReference type="GO" id="GO:0006122">
    <property type="term" value="P:mitochondrial electron transport, ubiquinol to cytochrome c"/>
    <property type="evidence" value="ECO:0007669"/>
    <property type="project" value="InterPro"/>
</dbReference>
<comment type="similarity">
    <text evidence="2">Belongs to the UQCR10/QCR9 family.</text>
</comment>
<reference evidence="14" key="4">
    <citation type="submission" date="2015-06" db="UniProtKB">
        <authorList>
            <consortium name="EnsemblFungi"/>
        </authorList>
    </citation>
    <scope>IDENTIFICATION</scope>
</reference>
<feature type="transmembrane region" description="Helical" evidence="12">
    <location>
        <begin position="62"/>
        <end position="81"/>
    </location>
</feature>
<accession>U5HES0</accession>
<reference evidence="13 15" key="3">
    <citation type="journal article" date="2015" name="BMC Genomics">
        <title>Sex and parasites: genomic and transcriptomic analysis of Microbotryum lychnidis-dioicae, the biotrophic and plant-castrating anther smut fungus.</title>
        <authorList>
            <person name="Perlin M.H."/>
            <person name="Amselem J."/>
            <person name="Fontanillas E."/>
            <person name="Toh S.S."/>
            <person name="Chen Z."/>
            <person name="Goldberg J."/>
            <person name="Duplessis S."/>
            <person name="Henrissat B."/>
            <person name="Young S."/>
            <person name="Zeng Q."/>
            <person name="Aguileta G."/>
            <person name="Petit E."/>
            <person name="Badouin H."/>
            <person name="Andrews J."/>
            <person name="Razeeq D."/>
            <person name="Gabaldon T."/>
            <person name="Quesneville H."/>
            <person name="Giraud T."/>
            <person name="Hood M.E."/>
            <person name="Schultz D.J."/>
            <person name="Cuomo C.A."/>
        </authorList>
    </citation>
    <scope>NUCLEOTIDE SEQUENCE [LARGE SCALE GENOMIC DNA]</scope>
    <source>
        <strain evidence="13">P1A1 Lamole</strain>
        <strain evidence="15">p1A1 Lamole</strain>
    </source>
</reference>
<reference evidence="13" key="2">
    <citation type="submission" date="2010-11" db="EMBL/GenBank/DDBJ databases">
        <authorList>
            <consortium name="The Broad Institute Genome Sequencing Platform"/>
            <person name="Earl A."/>
            <person name="Ward D."/>
            <person name="Feldgarden M."/>
            <person name="Gevers D."/>
            <person name="Butler R."/>
            <person name="Young S.K."/>
            <person name="Zeng Q."/>
            <person name="Gargeya S."/>
            <person name="Fitzgerald M."/>
            <person name="Haas B."/>
            <person name="Abouelleil A."/>
            <person name="Alvarado L."/>
            <person name="Arachchi H.M."/>
            <person name="Berlin A."/>
            <person name="Brown A."/>
            <person name="Chapman S.B."/>
            <person name="Chen Z."/>
            <person name="Dunbar C."/>
            <person name="Freedman E."/>
            <person name="Gearin G."/>
            <person name="Gellesch M."/>
            <person name="Goldberg J."/>
            <person name="Griggs A."/>
            <person name="Gujja S."/>
            <person name="Heilman E."/>
            <person name="Heiman D."/>
            <person name="Howarth C."/>
            <person name="Larson L."/>
            <person name="Lui A."/>
            <person name="MacDonald P.J.P."/>
            <person name="Mehta T."/>
            <person name="Montmayeur A."/>
            <person name="Murphy C."/>
            <person name="Neiman D."/>
            <person name="Pearson M."/>
            <person name="Priest M."/>
            <person name="Roberts A."/>
            <person name="Saif S."/>
            <person name="Shea T."/>
            <person name="Shenoy N."/>
            <person name="Sisk P."/>
            <person name="Stolte C."/>
            <person name="Sykes S."/>
            <person name="White J."/>
            <person name="Yandava C."/>
            <person name="Wortman J."/>
            <person name="Nusbaum C."/>
            <person name="Birren B."/>
        </authorList>
    </citation>
    <scope>NUCLEOTIDE SEQUENCE</scope>
    <source>
        <strain evidence="13">P1A1 Lamole</strain>
    </source>
</reference>
<dbReference type="GO" id="GO:0005743">
    <property type="term" value="C:mitochondrial inner membrane"/>
    <property type="evidence" value="ECO:0007669"/>
    <property type="project" value="UniProtKB-SubCell"/>
</dbReference>
<name>U5HES0_USTV1</name>
<evidence type="ECO:0000256" key="9">
    <source>
        <dbReference type="ARBA" id="ARBA00023128"/>
    </source>
</evidence>
<keyword evidence="10 12" id="KW-0472">Membrane</keyword>
<dbReference type="Gene3D" id="1.20.5.260">
    <property type="entry name" value="Cytochrome b-c1 complex subunit 9"/>
    <property type="match status" value="1"/>
</dbReference>
<gene>
    <name evidence="13" type="ORF">MVLG_05610</name>
</gene>
<dbReference type="OrthoDB" id="44067at2759"/>
<dbReference type="PANTHER" id="PTHR12980">
    <property type="entry name" value="UBIQUINOL-CYTOCHROME C REDUCTASE COMPLEX, SUBUNIT X"/>
    <property type="match status" value="1"/>
</dbReference>
<evidence type="ECO:0000313" key="13">
    <source>
        <dbReference type="EMBL" id="KDE03918.1"/>
    </source>
</evidence>
<sequence>MDPSILTFSLVGALAALAAFRTHPRLARLSHTSVPAPAPAQHPQTAMAITSSLTRVFSRNSVFVGTVFFGAFAFSMGFDVATQNWWDKHNKPKQWKDIRAQYD</sequence>
<proteinExistence type="inferred from homology"/>
<dbReference type="AlphaFoldDB" id="U5HES0"/>
<dbReference type="OMA" id="RTHHASY"/>
<evidence type="ECO:0000256" key="12">
    <source>
        <dbReference type="SAM" id="Phobius"/>
    </source>
</evidence>
<evidence type="ECO:0000256" key="11">
    <source>
        <dbReference type="ARBA" id="ARBA00044247"/>
    </source>
</evidence>
<reference evidence="15" key="1">
    <citation type="submission" date="2010-11" db="EMBL/GenBank/DDBJ databases">
        <title>The genome sequence of Microbotryum violaceum strain p1A1 Lamole.</title>
        <authorList>
            <person name="Cuomo C."/>
            <person name="Perlin M."/>
            <person name="Young S.K."/>
            <person name="Zeng Q."/>
            <person name="Gargeya S."/>
            <person name="Alvarado L."/>
            <person name="Berlin A."/>
            <person name="Chapman S.B."/>
            <person name="Chen Z."/>
            <person name="Freedman E."/>
            <person name="Gellesch M."/>
            <person name="Goldberg J."/>
            <person name="Griggs A."/>
            <person name="Gujja S."/>
            <person name="Heilman E."/>
            <person name="Heiman D."/>
            <person name="Howarth C."/>
            <person name="Mehta T."/>
            <person name="Neiman D."/>
            <person name="Pearson M."/>
            <person name="Roberts A."/>
            <person name="Saif S."/>
            <person name="Shea T."/>
            <person name="Shenoy N."/>
            <person name="Sisk P."/>
            <person name="Stolte C."/>
            <person name="Sykes S."/>
            <person name="White J."/>
            <person name="Yandava C."/>
            <person name="Haas B."/>
            <person name="Nusbaum C."/>
            <person name="Birren B."/>
        </authorList>
    </citation>
    <scope>NUCLEOTIDE SEQUENCE [LARGE SCALE GENOMIC DNA]</scope>
    <source>
        <strain evidence="15">p1A1 Lamole</strain>
    </source>
</reference>
<keyword evidence="3" id="KW-0813">Transport</keyword>
<keyword evidence="8 12" id="KW-1133">Transmembrane helix</keyword>
<keyword evidence="7" id="KW-0249">Electron transport</keyword>
<dbReference type="EMBL" id="AEIJ01000591">
    <property type="status" value="NOT_ANNOTATED_CDS"/>
    <property type="molecule type" value="Genomic_DNA"/>
</dbReference>
<evidence type="ECO:0000256" key="6">
    <source>
        <dbReference type="ARBA" id="ARBA00022792"/>
    </source>
</evidence>
<keyword evidence="6" id="KW-0999">Mitochondrion inner membrane</keyword>
<keyword evidence="4" id="KW-0679">Respiratory chain</keyword>
<evidence type="ECO:0000256" key="10">
    <source>
        <dbReference type="ARBA" id="ARBA00023136"/>
    </source>
</evidence>